<sequence>MTVPKITMKVLQAIRRNKKPLSKAELVQITGLSLVTITEHVETLIRSDLVMDFEVGHSTGGRKPRLLSFNAEAGYIIAVDLESTHVHVGILDLTCSIVVSRSSLIDVAHGPKAVLEQIKDLVLLLLDESGIDHSLIKGIGMGVPGPVEYSTGLPASLPIMPGWDRFPIQRFWDQYFDCPCYVDNNVYTMVLGEHMVESVSEIDNFIFLKVGNGIGAGTICNGKIYRGASEYAGNIGHNNIGHDLLCYCGNRGCLEALAGGRAISRKAELIAREGKSKLLHEILQRKGKITMDDVKLAVREADPVMVELIRECGFQIGSVLAGLVNFFNPSLVCIGGSVTETGDVLLASIRQAVYQKSLPLATRDLVIRSSYQGDKAGIIGAAVLTVDKIIDDSLIRTKEGIYSFSYK</sequence>
<dbReference type="AlphaFoldDB" id="A0A2N5GL62"/>
<dbReference type="InterPro" id="IPR000600">
    <property type="entry name" value="ROK"/>
</dbReference>
<evidence type="ECO:0000313" key="6">
    <source>
        <dbReference type="Proteomes" id="UP000234951"/>
    </source>
</evidence>
<protein>
    <submittedName>
        <fullName evidence="4">Sugar kinase</fullName>
    </submittedName>
</protein>
<reference evidence="4 6" key="1">
    <citation type="submission" date="2017-11" db="EMBL/GenBank/DDBJ databases">
        <title>Comparitive Functional Genomics of Dry Heat Resistant strains isolated from the Viking Spacecraft.</title>
        <authorList>
            <person name="Seuylemezian A."/>
            <person name="Cooper K."/>
            <person name="Vaishampayan P."/>
        </authorList>
    </citation>
    <scope>NUCLEOTIDE SEQUENCE [LARGE SCALE GENOMIC DNA]</scope>
    <source>
        <strain evidence="4 6">M4.6</strain>
    </source>
</reference>
<dbReference type="GO" id="GO:0016301">
    <property type="term" value="F:kinase activity"/>
    <property type="evidence" value="ECO:0007669"/>
    <property type="project" value="UniProtKB-KW"/>
</dbReference>
<accession>A0A2N5GL62</accession>
<dbReference type="InterPro" id="IPR036390">
    <property type="entry name" value="WH_DNA-bd_sf"/>
</dbReference>
<dbReference type="EMBL" id="PGVA01000027">
    <property type="protein sequence ID" value="PLR82299.1"/>
    <property type="molecule type" value="Genomic_DNA"/>
</dbReference>
<dbReference type="SUPFAM" id="SSF53067">
    <property type="entry name" value="Actin-like ATPase domain"/>
    <property type="match status" value="1"/>
</dbReference>
<keyword evidence="3" id="KW-0859">Xylose metabolism</keyword>
<dbReference type="RefSeq" id="WP_101577646.1">
    <property type="nucleotide sequence ID" value="NZ_PGVA01000027.1"/>
</dbReference>
<keyword evidence="4" id="KW-0418">Kinase</keyword>
<dbReference type="InterPro" id="IPR036388">
    <property type="entry name" value="WH-like_DNA-bd_sf"/>
</dbReference>
<dbReference type="Gene3D" id="1.10.10.10">
    <property type="entry name" value="Winged helix-like DNA-binding domain superfamily/Winged helix DNA-binding domain"/>
    <property type="match status" value="1"/>
</dbReference>
<evidence type="ECO:0000313" key="4">
    <source>
        <dbReference type="EMBL" id="PLR82299.1"/>
    </source>
</evidence>
<evidence type="ECO:0000313" key="7">
    <source>
        <dbReference type="Proteomes" id="UP000235114"/>
    </source>
</evidence>
<dbReference type="Proteomes" id="UP000235114">
    <property type="component" value="Unassembled WGS sequence"/>
</dbReference>
<keyword evidence="4" id="KW-0808">Transferase</keyword>
<keyword evidence="7" id="KW-1185">Reference proteome</keyword>
<evidence type="ECO:0000256" key="1">
    <source>
        <dbReference type="ARBA" id="ARBA00002486"/>
    </source>
</evidence>
<comment type="caution">
    <text evidence="4">The sequence shown here is derived from an EMBL/GenBank/DDBJ whole genome shotgun (WGS) entry which is preliminary data.</text>
</comment>
<comment type="function">
    <text evidence="1">Transcriptional repressor of xylose-utilizing enzymes.</text>
</comment>
<name>A0A2N5GL62_9BACI</name>
<dbReference type="GO" id="GO:0042732">
    <property type="term" value="P:D-xylose metabolic process"/>
    <property type="evidence" value="ECO:0007669"/>
    <property type="project" value="UniProtKB-KW"/>
</dbReference>
<dbReference type="Pfam" id="PF00480">
    <property type="entry name" value="ROK"/>
    <property type="match status" value="1"/>
</dbReference>
<keyword evidence="3" id="KW-0119">Carbohydrate metabolism</keyword>
<dbReference type="SUPFAM" id="SSF46785">
    <property type="entry name" value="Winged helix' DNA-binding domain"/>
    <property type="match status" value="1"/>
</dbReference>
<dbReference type="Proteomes" id="UP000234951">
    <property type="component" value="Unassembled WGS sequence"/>
</dbReference>
<comment type="similarity">
    <text evidence="2">Belongs to the ROK (NagC/XylR) family.</text>
</comment>
<dbReference type="InterPro" id="IPR043129">
    <property type="entry name" value="ATPase_NBD"/>
</dbReference>
<dbReference type="OrthoDB" id="9796533at2"/>
<proteinExistence type="inferred from homology"/>
<evidence type="ECO:0000256" key="3">
    <source>
        <dbReference type="ARBA" id="ARBA00022629"/>
    </source>
</evidence>
<dbReference type="Gene3D" id="3.30.420.40">
    <property type="match status" value="2"/>
</dbReference>
<dbReference type="PANTHER" id="PTHR18964">
    <property type="entry name" value="ROK (REPRESSOR, ORF, KINASE) FAMILY"/>
    <property type="match status" value="1"/>
</dbReference>
<evidence type="ECO:0000256" key="2">
    <source>
        <dbReference type="ARBA" id="ARBA00006479"/>
    </source>
</evidence>
<evidence type="ECO:0000313" key="5">
    <source>
        <dbReference type="EMBL" id="PLR99464.1"/>
    </source>
</evidence>
<dbReference type="PANTHER" id="PTHR18964:SF173">
    <property type="entry name" value="GLUCOKINASE"/>
    <property type="match status" value="1"/>
</dbReference>
<reference evidence="5 7" key="2">
    <citation type="submission" date="2017-12" db="EMBL/GenBank/DDBJ databases">
        <title>Comparative Functional Genomics of Dry Heat Resistant strains isolated from the Viking Spacecraft.</title>
        <authorList>
            <person name="Seuylemezian A."/>
            <person name="Cooper K."/>
            <person name="Vaishampayan P."/>
        </authorList>
    </citation>
    <scope>NUCLEOTIDE SEQUENCE [LARGE SCALE GENOMIC DNA]</scope>
    <source>
        <strain evidence="5 7">ATCC 29669</strain>
    </source>
</reference>
<organism evidence="4 6">
    <name type="scientific">Bacillus canaveralius</name>
    <dbReference type="NCBI Taxonomy" id="1403243"/>
    <lineage>
        <taxon>Bacteria</taxon>
        <taxon>Bacillati</taxon>
        <taxon>Bacillota</taxon>
        <taxon>Bacilli</taxon>
        <taxon>Bacillales</taxon>
        <taxon>Bacillaceae</taxon>
        <taxon>Bacillus</taxon>
    </lineage>
</organism>
<gene>
    <name evidence="4" type="ORF">CU635_12165</name>
    <name evidence="5" type="ORF">CVD25_05545</name>
</gene>
<dbReference type="EMBL" id="PGVD01000014">
    <property type="protein sequence ID" value="PLR99464.1"/>
    <property type="molecule type" value="Genomic_DNA"/>
</dbReference>